<gene>
    <name evidence="2" type="ORF">HX018_00085</name>
</gene>
<evidence type="ECO:0000313" key="3">
    <source>
        <dbReference type="Proteomes" id="UP001170954"/>
    </source>
</evidence>
<accession>A0ABT7NHI4</accession>
<dbReference type="Proteomes" id="UP001170954">
    <property type="component" value="Unassembled WGS sequence"/>
</dbReference>
<dbReference type="RefSeq" id="WP_286650020.1">
    <property type="nucleotide sequence ID" value="NZ_JACAGK010000001.1"/>
</dbReference>
<comment type="caution">
    <text evidence="2">The sequence shown here is derived from an EMBL/GenBank/DDBJ whole genome shotgun (WGS) entry which is preliminary data.</text>
</comment>
<evidence type="ECO:0000256" key="1">
    <source>
        <dbReference type="SAM" id="SignalP"/>
    </source>
</evidence>
<keyword evidence="1" id="KW-0732">Signal</keyword>
<name>A0ABT7NHI4_9SPHI</name>
<evidence type="ECO:0000313" key="2">
    <source>
        <dbReference type="EMBL" id="MDM1046654.1"/>
    </source>
</evidence>
<keyword evidence="3" id="KW-1185">Reference proteome</keyword>
<organism evidence="2 3">
    <name type="scientific">Sphingobacterium hotanense</name>
    <dbReference type="NCBI Taxonomy" id="649196"/>
    <lineage>
        <taxon>Bacteria</taxon>
        <taxon>Pseudomonadati</taxon>
        <taxon>Bacteroidota</taxon>
        <taxon>Sphingobacteriia</taxon>
        <taxon>Sphingobacteriales</taxon>
        <taxon>Sphingobacteriaceae</taxon>
        <taxon>Sphingobacterium</taxon>
    </lineage>
</organism>
<dbReference type="EMBL" id="JACAGK010000001">
    <property type="protein sequence ID" value="MDM1046654.1"/>
    <property type="molecule type" value="Genomic_DNA"/>
</dbReference>
<protein>
    <submittedName>
        <fullName evidence="2">TolC family protein</fullName>
    </submittedName>
</protein>
<dbReference type="SUPFAM" id="SSF56954">
    <property type="entry name" value="Outer membrane efflux proteins (OEP)"/>
    <property type="match status" value="1"/>
</dbReference>
<dbReference type="Gene3D" id="1.20.1600.10">
    <property type="entry name" value="Outer membrane efflux proteins (OEP)"/>
    <property type="match status" value="1"/>
</dbReference>
<feature type="signal peptide" evidence="1">
    <location>
        <begin position="1"/>
        <end position="21"/>
    </location>
</feature>
<reference evidence="2" key="1">
    <citation type="submission" date="2020-06" db="EMBL/GenBank/DDBJ databases">
        <authorList>
            <person name="Dong N."/>
        </authorList>
    </citation>
    <scope>NUCLEOTIDE SEQUENCE</scope>
    <source>
        <strain evidence="2">R1692</strain>
    </source>
</reference>
<feature type="chain" id="PRO_5045448471" evidence="1">
    <location>
        <begin position="22"/>
        <end position="245"/>
    </location>
</feature>
<reference evidence="2" key="2">
    <citation type="journal article" date="2022" name="Sci. Total Environ.">
        <title>Prevalence, transmission, and molecular epidemiology of tet(X)-positive bacteria among humans, animals, and environmental niches in China: An epidemiological, and genomic-based study.</title>
        <authorList>
            <person name="Dong N."/>
            <person name="Zeng Y."/>
            <person name="Cai C."/>
            <person name="Sun C."/>
            <person name="Lu J."/>
            <person name="Liu C."/>
            <person name="Zhou H."/>
            <person name="Sun Q."/>
            <person name="Shu L."/>
            <person name="Wang H."/>
            <person name="Wang Y."/>
            <person name="Wang S."/>
            <person name="Wu C."/>
            <person name="Chan E.W."/>
            <person name="Chen G."/>
            <person name="Shen Z."/>
            <person name="Chen S."/>
            <person name="Zhang R."/>
        </authorList>
    </citation>
    <scope>NUCLEOTIDE SEQUENCE</scope>
    <source>
        <strain evidence="2">R1692</strain>
    </source>
</reference>
<sequence length="245" mass="28300">MRSFFCTYLLCLMVLVATGQQQVTPKQAIDIVDLSKVILPPLDTLFENAKKSPSVEMYEAKMEVQDNQLTSEQRSWLKYFRVGGSWQYGNIAVNSAFTNEFTPLFYQSSGVTQSSWYGTAGVNVPLDDLFDRGNRVKRQKMERRFTELERAKWLDEQKIRIVNSYLSAKAAIQTLQKKVEEYHIAEANYKMLENEFRLGNATITDLSTAKKLETEAFDILKMNEYKIRNEVLILEILSNTKIISF</sequence>
<proteinExistence type="predicted"/>